<evidence type="ECO:0000256" key="1">
    <source>
        <dbReference type="SAM" id="MobiDB-lite"/>
    </source>
</evidence>
<name>A0ABY9WJA3_9BACT</name>
<evidence type="ECO:0000313" key="2">
    <source>
        <dbReference type="EMBL" id="WNG43844.1"/>
    </source>
</evidence>
<protein>
    <submittedName>
        <fullName evidence="2">Uncharacterized protein</fullName>
    </submittedName>
</protein>
<proteinExistence type="predicted"/>
<gene>
    <name evidence="2" type="ORF">F0U60_06830</name>
</gene>
<keyword evidence="3" id="KW-1185">Reference proteome</keyword>
<evidence type="ECO:0000313" key="3">
    <source>
        <dbReference type="Proteomes" id="UP001611383"/>
    </source>
</evidence>
<feature type="compositionally biased region" description="Basic and acidic residues" evidence="1">
    <location>
        <begin position="62"/>
        <end position="75"/>
    </location>
</feature>
<sequence>MCCFMQYRRAHLSKKVGKLVDWSGGFWERRDSAEAGAGACLHEAGHRSLDRPVTRGGVHGESSFRTERISLRQETRTAVGLGSLSPACSGRCSRWGSSPGNPGDTPRPG</sequence>
<accession>A0ABY9WJA3</accession>
<organism evidence="2 3">
    <name type="scientific">Archangium minus</name>
    <dbReference type="NCBI Taxonomy" id="83450"/>
    <lineage>
        <taxon>Bacteria</taxon>
        <taxon>Pseudomonadati</taxon>
        <taxon>Myxococcota</taxon>
        <taxon>Myxococcia</taxon>
        <taxon>Myxococcales</taxon>
        <taxon>Cystobacterineae</taxon>
        <taxon>Archangiaceae</taxon>
        <taxon>Archangium</taxon>
    </lineage>
</organism>
<dbReference type="Proteomes" id="UP001611383">
    <property type="component" value="Chromosome"/>
</dbReference>
<reference evidence="2 3" key="1">
    <citation type="submission" date="2019-08" db="EMBL/GenBank/DDBJ databases">
        <title>Archangium and Cystobacter genomes.</title>
        <authorList>
            <person name="Chen I.-C.K."/>
            <person name="Wielgoss S."/>
        </authorList>
    </citation>
    <scope>NUCLEOTIDE SEQUENCE [LARGE SCALE GENOMIC DNA]</scope>
    <source>
        <strain evidence="2 3">Cbm 6</strain>
    </source>
</reference>
<feature type="region of interest" description="Disordered" evidence="1">
    <location>
        <begin position="51"/>
        <end position="109"/>
    </location>
</feature>
<dbReference type="EMBL" id="CP043494">
    <property type="protein sequence ID" value="WNG43844.1"/>
    <property type="molecule type" value="Genomic_DNA"/>
</dbReference>